<dbReference type="Proteomes" id="UP001500325">
    <property type="component" value="Unassembled WGS sequence"/>
</dbReference>
<gene>
    <name evidence="1" type="ORF">GCM10023215_28400</name>
</gene>
<evidence type="ECO:0000313" key="2">
    <source>
        <dbReference type="Proteomes" id="UP001500325"/>
    </source>
</evidence>
<organism evidence="1 2">
    <name type="scientific">Pseudonocardia yuanmonensis</name>
    <dbReference type="NCBI Taxonomy" id="1095914"/>
    <lineage>
        <taxon>Bacteria</taxon>
        <taxon>Bacillati</taxon>
        <taxon>Actinomycetota</taxon>
        <taxon>Actinomycetes</taxon>
        <taxon>Pseudonocardiales</taxon>
        <taxon>Pseudonocardiaceae</taxon>
        <taxon>Pseudonocardia</taxon>
    </lineage>
</organism>
<proteinExistence type="predicted"/>
<protein>
    <submittedName>
        <fullName evidence="1">Arylmalonate decarboxylase</fullName>
    </submittedName>
</protein>
<dbReference type="PIRSF" id="PIRSF015736">
    <property type="entry name" value="MI"/>
    <property type="match status" value="1"/>
</dbReference>
<accession>A0ABP8WHZ1</accession>
<comment type="caution">
    <text evidence="1">The sequence shown here is derived from an EMBL/GenBank/DDBJ whole genome shotgun (WGS) entry which is preliminary data.</text>
</comment>
<dbReference type="PANTHER" id="PTHR40267:SF1">
    <property type="entry name" value="BLR3294 PROTEIN"/>
    <property type="match status" value="1"/>
</dbReference>
<reference evidence="2" key="1">
    <citation type="journal article" date="2019" name="Int. J. Syst. Evol. Microbiol.">
        <title>The Global Catalogue of Microorganisms (GCM) 10K type strain sequencing project: providing services to taxonomists for standard genome sequencing and annotation.</title>
        <authorList>
            <consortium name="The Broad Institute Genomics Platform"/>
            <consortium name="The Broad Institute Genome Sequencing Center for Infectious Disease"/>
            <person name="Wu L."/>
            <person name="Ma J."/>
        </authorList>
    </citation>
    <scope>NUCLEOTIDE SEQUENCE [LARGE SCALE GENOMIC DNA]</scope>
    <source>
        <strain evidence="2">JCM 18055</strain>
    </source>
</reference>
<dbReference type="PANTHER" id="PTHR40267">
    <property type="entry name" value="BLR3294 PROTEIN"/>
    <property type="match status" value="1"/>
</dbReference>
<keyword evidence="2" id="KW-1185">Reference proteome</keyword>
<sequence length="266" mass="28069">MPAELSVGLVDPEIAHGSGSGDDESSDDAPGVGVVAPFDFALDRELWRWAPDDVSLYLTRLPFFTTPVTVEMAVAVGDRRAVRRATRDVLTPRPGVVAFACTSGSFVSGVTGEFVLRRTMLEAGAPEATTTSGALVDALHLLGVQNLAIATPYIAAVTDRLVGYLADSGVATVASEGLGLLGNIWRVGYEQVVSIVKAVDRPEADALFISCTNLPTYDIIEPLEQALGKPVLTANQVTMWSSLRAIGRQAVGGGRLLEIPLHRSVA</sequence>
<dbReference type="InterPro" id="IPR026286">
    <property type="entry name" value="MaiA/AMDase"/>
</dbReference>
<dbReference type="Pfam" id="PF17645">
    <property type="entry name" value="Amdase"/>
    <property type="match status" value="1"/>
</dbReference>
<dbReference type="Gene3D" id="3.40.50.12500">
    <property type="match status" value="1"/>
</dbReference>
<dbReference type="RefSeq" id="WP_345380937.1">
    <property type="nucleotide sequence ID" value="NZ_BAABIC010000008.1"/>
</dbReference>
<dbReference type="EMBL" id="BAABIC010000008">
    <property type="protein sequence ID" value="GAA4690193.1"/>
    <property type="molecule type" value="Genomic_DNA"/>
</dbReference>
<name>A0ABP8WHZ1_9PSEU</name>
<evidence type="ECO:0000313" key="1">
    <source>
        <dbReference type="EMBL" id="GAA4690193.1"/>
    </source>
</evidence>
<dbReference type="InterPro" id="IPR053714">
    <property type="entry name" value="Iso_Racemase_Enz_sf"/>
</dbReference>